<feature type="region of interest" description="Disordered" evidence="1">
    <location>
        <begin position="378"/>
        <end position="421"/>
    </location>
</feature>
<evidence type="ECO:0000313" key="2">
    <source>
        <dbReference type="EMBL" id="KAI5957697.1"/>
    </source>
</evidence>
<protein>
    <submittedName>
        <fullName evidence="2">Uncharacterized protein</fullName>
    </submittedName>
</protein>
<comment type="caution">
    <text evidence="2">The sequence shown here is derived from an EMBL/GenBank/DDBJ whole genome shotgun (WGS) entry which is preliminary data.</text>
</comment>
<feature type="compositionally biased region" description="Polar residues" evidence="1">
    <location>
        <begin position="566"/>
        <end position="580"/>
    </location>
</feature>
<feature type="compositionally biased region" description="Basic and acidic residues" evidence="1">
    <location>
        <begin position="63"/>
        <end position="81"/>
    </location>
</feature>
<dbReference type="Proteomes" id="UP001204833">
    <property type="component" value="Unassembled WGS sequence"/>
</dbReference>
<organism evidence="2 3">
    <name type="scientific">Candida theae</name>
    <dbReference type="NCBI Taxonomy" id="1198502"/>
    <lineage>
        <taxon>Eukaryota</taxon>
        <taxon>Fungi</taxon>
        <taxon>Dikarya</taxon>
        <taxon>Ascomycota</taxon>
        <taxon>Saccharomycotina</taxon>
        <taxon>Pichiomycetes</taxon>
        <taxon>Debaryomycetaceae</taxon>
        <taxon>Candida/Lodderomyces clade</taxon>
        <taxon>Candida</taxon>
    </lineage>
</organism>
<dbReference type="EMBL" id="JAIHNG010000120">
    <property type="protein sequence ID" value="KAI5957697.1"/>
    <property type="molecule type" value="Genomic_DNA"/>
</dbReference>
<name>A0AAD5FY79_9ASCO</name>
<feature type="compositionally biased region" description="Basic and acidic residues" evidence="1">
    <location>
        <begin position="392"/>
        <end position="405"/>
    </location>
</feature>
<evidence type="ECO:0000313" key="3">
    <source>
        <dbReference type="Proteomes" id="UP001204833"/>
    </source>
</evidence>
<feature type="compositionally biased region" description="Low complexity" evidence="1">
    <location>
        <begin position="96"/>
        <end position="119"/>
    </location>
</feature>
<feature type="compositionally biased region" description="Polar residues" evidence="1">
    <location>
        <begin position="217"/>
        <end position="228"/>
    </location>
</feature>
<evidence type="ECO:0000256" key="1">
    <source>
        <dbReference type="SAM" id="MobiDB-lite"/>
    </source>
</evidence>
<feature type="compositionally biased region" description="Basic residues" evidence="1">
    <location>
        <begin position="535"/>
        <end position="548"/>
    </location>
</feature>
<dbReference type="RefSeq" id="XP_051608400.1">
    <property type="nucleotide sequence ID" value="XM_051752332.1"/>
</dbReference>
<feature type="region of interest" description="Disordered" evidence="1">
    <location>
        <begin position="34"/>
        <end position="130"/>
    </location>
</feature>
<feature type="compositionally biased region" description="Acidic residues" evidence="1">
    <location>
        <begin position="518"/>
        <end position="530"/>
    </location>
</feature>
<sequence length="708" mass="77607">MSTDPSPSRHSSASSNYDNAHDYSASVIKPKLESIETSSASSNKSPAITDSLPPSNLSDIESVDDRKGTSRQDEEAQHDLHIVNPDLKSESNINKTPTVNPSSSTTTTSSSATQNRSQSPAPSANESIQTRDYQQTVGVKLSQLQDTSSLESLLAKPIHQQPSNLTRASNRASVFSNISQYSGGLESSAQAVPVVLQRSDSTKIKKVKNKKARNLINDASESKSVNTDDSAETMSHPGKPPLPISPLTQDTNDADKDEEGEVEDEISDYDESDYDESSILMGKLPTTNAPDTLQLNPDKTFETNVEGAIPARSPRRPTSMLPPGTNSADIVGVHQTNKAARRKTMHITDNLDRLMQDASSMSTFSSEKLVNEPAALQQNIRDDDVAVYDTTGPHDDVRSETESRGPEVPSHRYSTGTSSTKMTPLLKTLAVEDEDIEVDDEIHSSLGNESDNITIPKRDASLPPRPSEDDIRRARNVSTNLQKQQKQQQQQQQQQQQHEEGLQIEGPDHGDGYYVNDENPEFDDGYYDIDEPIRHPSRGKSVKNSIRRPARDITNTTTNNVAAPASGTTAISAQEAQHQQQSKDLKKPPSTRKHKRHSKEKAKSQRGGGHTRGSNLSSSVTGAATSGHSAELKPFSYKTLVSLLESMNGTIIGEEFATLNIPIREKQLIEKIIDSLSRLSSDMILDRERYDAGIQRLERALRVLEGFN</sequence>
<keyword evidence="3" id="KW-1185">Reference proteome</keyword>
<dbReference type="GeneID" id="76151022"/>
<reference evidence="2 3" key="1">
    <citation type="journal article" date="2022" name="DNA Res.">
        <title>Genome analysis of five recently described species of the CUG-Ser clade uncovers Candida theae as a new hybrid lineage with pathogenic potential in the Candida parapsilosis species complex.</title>
        <authorList>
            <person name="Mixao V."/>
            <person name="Del Olmo V."/>
            <person name="Hegedusova E."/>
            <person name="Saus E."/>
            <person name="Pryszcz L."/>
            <person name="Cillingova A."/>
            <person name="Nosek J."/>
            <person name="Gabaldon T."/>
        </authorList>
    </citation>
    <scope>NUCLEOTIDE SEQUENCE [LARGE SCALE GENOMIC DNA]</scope>
    <source>
        <strain evidence="2 3">CBS 12239</strain>
    </source>
</reference>
<feature type="region of interest" description="Disordered" evidence="1">
    <location>
        <begin position="1"/>
        <end position="22"/>
    </location>
</feature>
<proteinExistence type="predicted"/>
<feature type="region of interest" description="Disordered" evidence="1">
    <location>
        <begin position="310"/>
        <end position="330"/>
    </location>
</feature>
<feature type="compositionally biased region" description="Low complexity" evidence="1">
    <location>
        <begin position="1"/>
        <end position="15"/>
    </location>
</feature>
<accession>A0AAD5FY79</accession>
<feature type="compositionally biased region" description="Polar residues" evidence="1">
    <location>
        <begin position="412"/>
        <end position="421"/>
    </location>
</feature>
<dbReference type="AlphaFoldDB" id="A0AAD5FY79"/>
<feature type="compositionally biased region" description="Acidic residues" evidence="1">
    <location>
        <begin position="255"/>
        <end position="274"/>
    </location>
</feature>
<feature type="compositionally biased region" description="Basic and acidic residues" evidence="1">
    <location>
        <begin position="456"/>
        <end position="473"/>
    </location>
</feature>
<feature type="compositionally biased region" description="Basic and acidic residues" evidence="1">
    <location>
        <begin position="497"/>
        <end position="511"/>
    </location>
</feature>
<feature type="compositionally biased region" description="Polar residues" evidence="1">
    <location>
        <begin position="612"/>
        <end position="628"/>
    </location>
</feature>
<feature type="compositionally biased region" description="Low complexity" evidence="1">
    <location>
        <begin position="482"/>
        <end position="496"/>
    </location>
</feature>
<gene>
    <name evidence="2" type="ORF">KGF57_002963</name>
</gene>
<feature type="region of interest" description="Disordered" evidence="1">
    <location>
        <begin position="443"/>
        <end position="628"/>
    </location>
</feature>
<feature type="compositionally biased region" description="Polar residues" evidence="1">
    <location>
        <begin position="120"/>
        <end position="130"/>
    </location>
</feature>
<feature type="compositionally biased region" description="Basic residues" evidence="1">
    <location>
        <begin position="589"/>
        <end position="600"/>
    </location>
</feature>
<feature type="region of interest" description="Disordered" evidence="1">
    <location>
        <begin position="207"/>
        <end position="274"/>
    </location>
</feature>
<feature type="compositionally biased region" description="Polar residues" evidence="1">
    <location>
        <begin position="35"/>
        <end position="59"/>
    </location>
</feature>